<dbReference type="RefSeq" id="WP_248868923.1">
    <property type="nucleotide sequence ID" value="NZ_CP086322.1"/>
</dbReference>
<dbReference type="Proteomes" id="UP000830115">
    <property type="component" value="Chromosome"/>
</dbReference>
<dbReference type="Gene3D" id="2.60.40.2880">
    <property type="entry name" value="MmpS1-5, C-terminal soluble domain"/>
    <property type="match status" value="1"/>
</dbReference>
<keyword evidence="1" id="KW-0812">Transmembrane</keyword>
<sequence>MAPQKASSRLARGDLVLILLGLLVTALVVGGVLWARGHTTWIKEKAGGSAWYLTYEGESVSGEPRATAVRYRHNPDRYEPEHRVERLGPTKLPWSTKVTVNTGEEARVEVTPARDGIASCRILLDGVRVVAEGRSPGPGTPAVCHVVTSSTPEKWPR</sequence>
<evidence type="ECO:0008006" key="4">
    <source>
        <dbReference type="Google" id="ProtNLM"/>
    </source>
</evidence>
<proteinExistence type="predicted"/>
<accession>A0ABY4ML35</accession>
<organism evidence="2 3">
    <name type="scientific">Streptomyces halobius</name>
    <dbReference type="NCBI Taxonomy" id="2879846"/>
    <lineage>
        <taxon>Bacteria</taxon>
        <taxon>Bacillati</taxon>
        <taxon>Actinomycetota</taxon>
        <taxon>Actinomycetes</taxon>
        <taxon>Kitasatosporales</taxon>
        <taxon>Streptomycetaceae</taxon>
        <taxon>Streptomyces</taxon>
    </lineage>
</organism>
<protein>
    <recommendedName>
        <fullName evidence="4">MmpS family membrane protein</fullName>
    </recommendedName>
</protein>
<evidence type="ECO:0000313" key="2">
    <source>
        <dbReference type="EMBL" id="UQA97892.1"/>
    </source>
</evidence>
<keyword evidence="1" id="KW-0472">Membrane</keyword>
<dbReference type="InterPro" id="IPR038468">
    <property type="entry name" value="MmpS_C"/>
</dbReference>
<reference evidence="2" key="1">
    <citation type="submission" date="2021-10" db="EMBL/GenBank/DDBJ databases">
        <title>Streptomyces nigrumlapis sp.nov.,an antimicrobial producing actinobacterium isolated from Black Gobi rocks.</title>
        <authorList>
            <person name="Wen Y."/>
            <person name="Zhang W."/>
            <person name="Liu X.G."/>
        </authorList>
    </citation>
    <scope>NUCLEOTIDE SEQUENCE</scope>
    <source>
        <strain evidence="2">ST13-2-2</strain>
    </source>
</reference>
<gene>
    <name evidence="2" type="ORF">K9S39_23405</name>
</gene>
<keyword evidence="1" id="KW-1133">Transmembrane helix</keyword>
<feature type="transmembrane region" description="Helical" evidence="1">
    <location>
        <begin position="15"/>
        <end position="35"/>
    </location>
</feature>
<dbReference type="EMBL" id="CP086322">
    <property type="protein sequence ID" value="UQA97892.1"/>
    <property type="molecule type" value="Genomic_DNA"/>
</dbReference>
<evidence type="ECO:0000256" key="1">
    <source>
        <dbReference type="SAM" id="Phobius"/>
    </source>
</evidence>
<name>A0ABY4ML35_9ACTN</name>
<keyword evidence="3" id="KW-1185">Reference proteome</keyword>
<evidence type="ECO:0000313" key="3">
    <source>
        <dbReference type="Proteomes" id="UP000830115"/>
    </source>
</evidence>